<evidence type="ECO:0000313" key="2">
    <source>
        <dbReference type="EMBL" id="ANP71217.1"/>
    </source>
</evidence>
<dbReference type="AlphaFoldDB" id="A0A1B1BF82"/>
<organism evidence="2 3">
    <name type="scientific">Cryobacterium arcticum</name>
    <dbReference type="NCBI Taxonomy" id="670052"/>
    <lineage>
        <taxon>Bacteria</taxon>
        <taxon>Bacillati</taxon>
        <taxon>Actinomycetota</taxon>
        <taxon>Actinomycetes</taxon>
        <taxon>Micrococcales</taxon>
        <taxon>Microbacteriaceae</taxon>
        <taxon>Cryobacterium</taxon>
    </lineage>
</organism>
<reference evidence="2 3" key="1">
    <citation type="submission" date="2016-06" db="EMBL/GenBank/DDBJ databases">
        <title>Genome sequencing of Cryobacterium arcticum PAMC 27867.</title>
        <authorList>
            <person name="Lee J."/>
            <person name="Kim O.-S."/>
        </authorList>
    </citation>
    <scope>NUCLEOTIDE SEQUENCE [LARGE SCALE GENOMIC DNA]</scope>
    <source>
        <strain evidence="2 3">PAMC 27867</strain>
    </source>
</reference>
<sequence length="122" mass="13362" precursor="true">MFDNSPSAPDTALPEHAPVTSAETTPSVLPYPTQHEMPQLKPSARTAPDPDYTDVEITPLSPTEWRVADHTITRDDPSALLGFIQIVGSAFEVTNLGRPRERAYFSSFDRATASLLPREVLA</sequence>
<evidence type="ECO:0000313" key="3">
    <source>
        <dbReference type="Proteomes" id="UP000092582"/>
    </source>
</evidence>
<gene>
    <name evidence="2" type="ORF">PA27867_0243</name>
</gene>
<protein>
    <submittedName>
        <fullName evidence="2">Uncharacterized protein</fullName>
    </submittedName>
</protein>
<proteinExistence type="predicted"/>
<dbReference type="Proteomes" id="UP000092582">
    <property type="component" value="Chromosome 1"/>
</dbReference>
<dbReference type="KEGG" id="cart:PA27867_0243"/>
<feature type="region of interest" description="Disordered" evidence="1">
    <location>
        <begin position="1"/>
        <end position="57"/>
    </location>
</feature>
<accession>A0A1B1BF82</accession>
<evidence type="ECO:0000256" key="1">
    <source>
        <dbReference type="SAM" id="MobiDB-lite"/>
    </source>
</evidence>
<dbReference type="STRING" id="670052.PA27867_0243"/>
<dbReference type="RefSeq" id="WP_066592099.1">
    <property type="nucleotide sequence ID" value="NZ_CP016282.1"/>
</dbReference>
<name>A0A1B1BF82_9MICO</name>
<dbReference type="OrthoDB" id="5120633at2"/>
<dbReference type="EMBL" id="CP016282">
    <property type="protein sequence ID" value="ANP71217.1"/>
    <property type="molecule type" value="Genomic_DNA"/>
</dbReference>
<keyword evidence="3" id="KW-1185">Reference proteome</keyword>